<gene>
    <name evidence="1" type="ORF">APU01nite_23580</name>
    <name evidence="2" type="ORF">SAMN04488100_1555</name>
</gene>
<reference evidence="1 4" key="2">
    <citation type="submission" date="2019-07" db="EMBL/GenBank/DDBJ databases">
        <title>Whole genome shotgun sequence of Alkalibacterium putridalgicola NBRC 103243.</title>
        <authorList>
            <person name="Hosoyama A."/>
            <person name="Uohara A."/>
            <person name="Ohji S."/>
            <person name="Ichikawa N."/>
        </authorList>
    </citation>
    <scope>NUCLEOTIDE SEQUENCE [LARGE SCALE GENOMIC DNA]</scope>
    <source>
        <strain evidence="1 4">NBRC 103243</strain>
    </source>
</reference>
<reference evidence="2 3" key="1">
    <citation type="submission" date="2016-10" db="EMBL/GenBank/DDBJ databases">
        <authorList>
            <person name="de Groot N.N."/>
        </authorList>
    </citation>
    <scope>NUCLEOTIDE SEQUENCE [LARGE SCALE GENOMIC DNA]</scope>
    <source>
        <strain evidence="2 3">DSM 19182</strain>
    </source>
</reference>
<dbReference type="EMBL" id="BJUX01000047">
    <property type="protein sequence ID" value="GEK90319.1"/>
    <property type="molecule type" value="Genomic_DNA"/>
</dbReference>
<organism evidence="2 3">
    <name type="scientific">Alkalibacterium putridalgicola</name>
    <dbReference type="NCBI Taxonomy" id="426703"/>
    <lineage>
        <taxon>Bacteria</taxon>
        <taxon>Bacillati</taxon>
        <taxon>Bacillota</taxon>
        <taxon>Bacilli</taxon>
        <taxon>Lactobacillales</taxon>
        <taxon>Carnobacteriaceae</taxon>
        <taxon>Alkalibacterium</taxon>
    </lineage>
</organism>
<proteinExistence type="predicted"/>
<evidence type="ECO:0000313" key="1">
    <source>
        <dbReference type="EMBL" id="GEK90319.1"/>
    </source>
</evidence>
<accession>A0A1H7XMS7</accession>
<keyword evidence="4" id="KW-1185">Reference proteome</keyword>
<protein>
    <submittedName>
        <fullName evidence="2">Regulator of cell morphogenesis and NO signaling</fullName>
    </submittedName>
</protein>
<evidence type="ECO:0000313" key="3">
    <source>
        <dbReference type="Proteomes" id="UP000198548"/>
    </source>
</evidence>
<dbReference type="Proteomes" id="UP000198548">
    <property type="component" value="Unassembled WGS sequence"/>
</dbReference>
<dbReference type="Proteomes" id="UP000321425">
    <property type="component" value="Unassembled WGS sequence"/>
</dbReference>
<evidence type="ECO:0000313" key="2">
    <source>
        <dbReference type="EMBL" id="SEM34487.1"/>
    </source>
</evidence>
<sequence length="97" mass="11278">MTEFDTVVKEHFPTLEIYTLPLTRAHGKNHPEVFRVHELFRRMNEKVKDSGSDKPDLDEEFTELREVTGQYALPGDACETYEAVYEMLSEADDAYYA</sequence>
<name>A0A1H7XMS7_9LACT</name>
<dbReference type="AlphaFoldDB" id="A0A1H7XMS7"/>
<evidence type="ECO:0000313" key="4">
    <source>
        <dbReference type="Proteomes" id="UP000321425"/>
    </source>
</evidence>
<dbReference type="RefSeq" id="WP_091490160.1">
    <property type="nucleotide sequence ID" value="NZ_BJUX01000047.1"/>
</dbReference>
<dbReference type="OrthoDB" id="9797132at2"/>
<dbReference type="STRING" id="426703.SAMN04488100_1555"/>
<dbReference type="EMBL" id="FOBL01000055">
    <property type="protein sequence ID" value="SEM34487.1"/>
    <property type="molecule type" value="Genomic_DNA"/>
</dbReference>